<dbReference type="GO" id="GO:0006302">
    <property type="term" value="P:double-strand break repair"/>
    <property type="evidence" value="ECO:0007669"/>
    <property type="project" value="InterPro"/>
</dbReference>
<evidence type="ECO:0000256" key="3">
    <source>
        <dbReference type="ARBA" id="ARBA00013368"/>
    </source>
</evidence>
<gene>
    <name evidence="7" type="ORF">EFY87_08225</name>
</gene>
<dbReference type="EMBL" id="RJJQ01000007">
    <property type="protein sequence ID" value="RNI22795.1"/>
    <property type="molecule type" value="Genomic_DNA"/>
</dbReference>
<keyword evidence="8" id="KW-1185">Reference proteome</keyword>
<feature type="region of interest" description="Disordered" evidence="5">
    <location>
        <begin position="591"/>
        <end position="635"/>
    </location>
</feature>
<organism evidence="7 8">
    <name type="scientific">Flexivirga caeni</name>
    <dbReference type="NCBI Taxonomy" id="2294115"/>
    <lineage>
        <taxon>Bacteria</taxon>
        <taxon>Bacillati</taxon>
        <taxon>Actinomycetota</taxon>
        <taxon>Actinomycetes</taxon>
        <taxon>Micrococcales</taxon>
        <taxon>Dermacoccaceae</taxon>
        <taxon>Flexivirga</taxon>
    </lineage>
</organism>
<dbReference type="Pfam" id="PF13476">
    <property type="entry name" value="AAA_23"/>
    <property type="match status" value="1"/>
</dbReference>
<reference evidence="7 8" key="1">
    <citation type="submission" date="2018-11" db="EMBL/GenBank/DDBJ databases">
        <title>Draft genome of Simplicispira Flexivirga sp. BO-16.</title>
        <authorList>
            <person name="Im W.T."/>
        </authorList>
    </citation>
    <scope>NUCLEOTIDE SEQUENCE [LARGE SCALE GENOMIC DNA]</scope>
    <source>
        <strain evidence="7 8">BO-16</strain>
    </source>
</reference>
<evidence type="ECO:0000313" key="7">
    <source>
        <dbReference type="EMBL" id="RNI22795.1"/>
    </source>
</evidence>
<keyword evidence="4" id="KW-0175">Coiled coil</keyword>
<protein>
    <recommendedName>
        <fullName evidence="3">Nuclease SbcCD subunit C</fullName>
    </recommendedName>
</protein>
<feature type="compositionally biased region" description="Basic residues" evidence="5">
    <location>
        <begin position="23"/>
        <end position="33"/>
    </location>
</feature>
<dbReference type="GO" id="GO:0016887">
    <property type="term" value="F:ATP hydrolysis activity"/>
    <property type="evidence" value="ECO:0007669"/>
    <property type="project" value="InterPro"/>
</dbReference>
<dbReference type="PANTHER" id="PTHR32114">
    <property type="entry name" value="ABC TRANSPORTER ABCH.3"/>
    <property type="match status" value="1"/>
</dbReference>
<name>A0A3M9MC83_9MICO</name>
<dbReference type="AlphaFoldDB" id="A0A3M9MC83"/>
<evidence type="ECO:0000313" key="8">
    <source>
        <dbReference type="Proteomes" id="UP000271678"/>
    </source>
</evidence>
<evidence type="ECO:0000256" key="4">
    <source>
        <dbReference type="SAM" id="Coils"/>
    </source>
</evidence>
<comment type="similarity">
    <text evidence="1">Belongs to the SMC family. SbcC subfamily.</text>
</comment>
<comment type="caution">
    <text evidence="7">The sequence shown here is derived from an EMBL/GenBank/DDBJ whole genome shotgun (WGS) entry which is preliminary data.</text>
</comment>
<comment type="subunit">
    <text evidence="2">Heterodimer of SbcC and SbcD.</text>
</comment>
<dbReference type="Pfam" id="PF13558">
    <property type="entry name" value="SbcC_Walker_B"/>
    <property type="match status" value="1"/>
</dbReference>
<evidence type="ECO:0000256" key="2">
    <source>
        <dbReference type="ARBA" id="ARBA00011322"/>
    </source>
</evidence>
<dbReference type="SUPFAM" id="SSF52540">
    <property type="entry name" value="P-loop containing nucleoside triphosphate hydrolases"/>
    <property type="match status" value="1"/>
</dbReference>
<evidence type="ECO:0000256" key="5">
    <source>
        <dbReference type="SAM" id="MobiDB-lite"/>
    </source>
</evidence>
<feature type="domain" description="Rad50/SbcC-type AAA" evidence="6">
    <location>
        <begin position="61"/>
        <end position="239"/>
    </location>
</feature>
<dbReference type="Gene3D" id="3.40.50.300">
    <property type="entry name" value="P-loop containing nucleotide triphosphate hydrolases"/>
    <property type="match status" value="2"/>
</dbReference>
<evidence type="ECO:0000259" key="6">
    <source>
        <dbReference type="Pfam" id="PF13476"/>
    </source>
</evidence>
<dbReference type="InterPro" id="IPR038729">
    <property type="entry name" value="Rad50/SbcC_AAA"/>
</dbReference>
<evidence type="ECO:0000256" key="1">
    <source>
        <dbReference type="ARBA" id="ARBA00006930"/>
    </source>
</evidence>
<accession>A0A3M9MC83</accession>
<dbReference type="PANTHER" id="PTHR32114:SF2">
    <property type="entry name" value="ABC TRANSPORTER ABCH.3"/>
    <property type="match status" value="1"/>
</dbReference>
<proteinExistence type="inferred from homology"/>
<dbReference type="InterPro" id="IPR027417">
    <property type="entry name" value="P-loop_NTPase"/>
</dbReference>
<dbReference type="Proteomes" id="UP000271678">
    <property type="component" value="Unassembled WGS sequence"/>
</dbReference>
<sequence length="1132" mass="119704">MRSAPSCRPPSKPPASRAGNATRRSRCARSRRTRHEERATQEAQYECRAPRHGAAGMRLHRLRLQAFGPFAGTEQIDFDTLAAGGLHLIHGPTGAGKTSILDAICFALFAAVPGGRMQGRTTVRSDHAPVSTRPEVELEFSVGDRRLRVQRSPEHQVPKRRGEGLRTQRASVQLAELHAGRWNAVSTRHDEVAQVVGELLGMGLAQFAQVVLLPQGEFAAFLRATANDRARLLERLFDISDFAAVEQWLVEHRKAVEAQVQRADAARAALLARVRDTLGGIPTEAGGADSDREQPELDAEVRAEVLDQLASDLSGRLTAALTAADAADGDAERLRARLADERALAALQSHAADARATLDRLAAGAAQLAETRERLDRATRAEVCRSALDAAARRERAAAAAAVDVDGARGALAATSRWSVPESHGVSGLTANALHPLHERATAGTAALAGQAELHRQSRSVQRELREAIAAEQVARTHAESAAALARSGAERLTQLATRRTGLLPESVTHPQWQALRSEVAAADKAADSFASDLAEWRRLTGEHRTARRDWAAAERGVLQLRTARLAGIAAELADELADGQPCPVCGSCDHPQTAQSAPDRVSPEQLDAAEAELASSASRAEHAGARRSTAAGRAHTTGQVLLEALGVLSATPPAEPEIAETIAAARQSVVSALCSAGTLHDIVAQLTAPDAEVTEAGLTAVAQLRGALDRAADQVAVHEHRAADAVRRVRALDDELSATRAEHADAEQAAAAAAEAARAAKARVTSLRAQQAATDARLAELVRDHDAVCGCAADTEATAIHAACIEQLDALLAAVAAAHVAGKEKVAARRAADQQLAEQGFTDDRSATAAMLSTDARTRFATMVERAREERLKAEGVLEQPDVAAAAAAAPAEVERIATESTEAERAARHTRDTVGELRRALQTMQRIAAELRSHDAQTAPVRAELAVATSLAAAVTGAGDNVMRMRLTAYVLAARLETVTALANERLAVMTAGRYQLEHTDARAGRGSKSGLGLRVRDAWTDTTRDTATLSGGESFIASLALALGLGDAVLQAAGGRHLETLLVDEGFGSLDEDSLEHVLDVLDELRAGGRSVGIVSHVAELRTRIPTQLRVHKTARGSTLEVCTATEVA</sequence>
<feature type="coiled-coil region" evidence="4">
    <location>
        <begin position="723"/>
        <end position="764"/>
    </location>
</feature>
<feature type="region of interest" description="Disordered" evidence="5">
    <location>
        <begin position="1"/>
        <end position="43"/>
    </location>
</feature>